<gene>
    <name evidence="3" type="ORF">P0Y48_06140</name>
</gene>
<evidence type="ECO:0000256" key="1">
    <source>
        <dbReference type="SAM" id="Phobius"/>
    </source>
</evidence>
<sequence>MHRTAARVVLAGLSGVYLWAIAWMTLRVRPYGSDISYALDRLLAWFAERPSTAWITFDRVEFAANVAMFVPLGVFAVLWFGVRGWWTAPVLGLLASGVIEAAQALFLDSRVADVRDLAANTLGAIVGMLLMLLLAFLLAPSRPRR</sequence>
<protein>
    <submittedName>
        <fullName evidence="3">VanZ family protein</fullName>
    </submittedName>
</protein>
<dbReference type="EMBL" id="CP119321">
    <property type="protein sequence ID" value="WEK14767.1"/>
    <property type="molecule type" value="Genomic_DNA"/>
</dbReference>
<feature type="domain" description="VanZ-like" evidence="2">
    <location>
        <begin position="16"/>
        <end position="134"/>
    </location>
</feature>
<dbReference type="Proteomes" id="UP001213972">
    <property type="component" value="Chromosome"/>
</dbReference>
<organism evidence="3 4">
    <name type="scientific">Candidatus Microbacterium phytovorans</name>
    <dbReference type="NCBI Taxonomy" id="3121374"/>
    <lineage>
        <taxon>Bacteria</taxon>
        <taxon>Bacillati</taxon>
        <taxon>Actinomycetota</taxon>
        <taxon>Actinomycetes</taxon>
        <taxon>Micrococcales</taxon>
        <taxon>Microbacteriaceae</taxon>
        <taxon>Microbacterium</taxon>
    </lineage>
</organism>
<keyword evidence="1" id="KW-0472">Membrane</keyword>
<feature type="transmembrane region" description="Helical" evidence="1">
    <location>
        <begin position="88"/>
        <end position="106"/>
    </location>
</feature>
<keyword evidence="1" id="KW-0812">Transmembrane</keyword>
<proteinExistence type="predicted"/>
<dbReference type="Pfam" id="PF04892">
    <property type="entry name" value="VanZ"/>
    <property type="match status" value="1"/>
</dbReference>
<dbReference type="InterPro" id="IPR006976">
    <property type="entry name" value="VanZ-like"/>
</dbReference>
<feature type="transmembrane region" description="Helical" evidence="1">
    <location>
        <begin position="118"/>
        <end position="139"/>
    </location>
</feature>
<feature type="transmembrane region" description="Helical" evidence="1">
    <location>
        <begin position="7"/>
        <end position="26"/>
    </location>
</feature>
<evidence type="ECO:0000313" key="4">
    <source>
        <dbReference type="Proteomes" id="UP001213972"/>
    </source>
</evidence>
<feature type="transmembrane region" description="Helical" evidence="1">
    <location>
        <begin position="62"/>
        <end position="81"/>
    </location>
</feature>
<evidence type="ECO:0000313" key="3">
    <source>
        <dbReference type="EMBL" id="WEK14767.1"/>
    </source>
</evidence>
<dbReference type="AlphaFoldDB" id="A0AAJ6B4U2"/>
<evidence type="ECO:0000259" key="2">
    <source>
        <dbReference type="Pfam" id="PF04892"/>
    </source>
</evidence>
<name>A0AAJ6B4U2_9MICO</name>
<keyword evidence="1" id="KW-1133">Transmembrane helix</keyword>
<accession>A0AAJ6B4U2</accession>
<reference evidence="3" key="1">
    <citation type="submission" date="2023-03" db="EMBL/GenBank/DDBJ databases">
        <title>Andean soil-derived lignocellulolytic bacterial consortium as a source of novel taxa and putative plastic-active enzymes.</title>
        <authorList>
            <person name="Diaz-Garcia L."/>
            <person name="Chuvochina M."/>
            <person name="Feuerriegel G."/>
            <person name="Bunk B."/>
            <person name="Sproer C."/>
            <person name="Streit W.R."/>
            <person name="Rodriguez L.M."/>
            <person name="Overmann J."/>
            <person name="Jimenez D.J."/>
        </authorList>
    </citation>
    <scope>NUCLEOTIDE SEQUENCE</scope>
    <source>
        <strain evidence="3">MAG 4610</strain>
    </source>
</reference>